<reference evidence="3" key="1">
    <citation type="journal article" date="2019" name="Int. J. Syst. Evol. Microbiol.">
        <title>The Global Catalogue of Microorganisms (GCM) 10K type strain sequencing project: providing services to taxonomists for standard genome sequencing and annotation.</title>
        <authorList>
            <consortium name="The Broad Institute Genomics Platform"/>
            <consortium name="The Broad Institute Genome Sequencing Center for Infectious Disease"/>
            <person name="Wu L."/>
            <person name="Ma J."/>
        </authorList>
    </citation>
    <scope>NUCLEOTIDE SEQUENCE [LARGE SCALE GENOMIC DNA]</scope>
    <source>
        <strain evidence="3">CGMCC 1.12151</strain>
    </source>
</reference>
<sequence length="64" mass="7113">MSGKKSSAQEKNIQKMNELLGKKNKGTAGKQDFDSQDQKNQSFKDNARSANDSNKLTHTSNRTP</sequence>
<protein>
    <submittedName>
        <fullName evidence="2">Uncharacterized protein</fullName>
    </submittedName>
</protein>
<gene>
    <name evidence="2" type="ORF">ACFO5U_15295</name>
</gene>
<feature type="compositionally biased region" description="Polar residues" evidence="1">
    <location>
        <begin position="38"/>
        <end position="64"/>
    </location>
</feature>
<dbReference type="RefSeq" id="WP_377279939.1">
    <property type="nucleotide sequence ID" value="NZ_JBHSGL010000015.1"/>
</dbReference>
<feature type="region of interest" description="Disordered" evidence="1">
    <location>
        <begin position="1"/>
        <end position="64"/>
    </location>
</feature>
<feature type="compositionally biased region" description="Polar residues" evidence="1">
    <location>
        <begin position="1"/>
        <end position="15"/>
    </location>
</feature>
<name>A0ABV9MFY2_9BACL</name>
<evidence type="ECO:0000313" key="3">
    <source>
        <dbReference type="Proteomes" id="UP001595932"/>
    </source>
</evidence>
<dbReference type="EMBL" id="JBHSGL010000015">
    <property type="protein sequence ID" value="MFC4714214.1"/>
    <property type="molecule type" value="Genomic_DNA"/>
</dbReference>
<accession>A0ABV9MFY2</accession>
<evidence type="ECO:0000256" key="1">
    <source>
        <dbReference type="SAM" id="MobiDB-lite"/>
    </source>
</evidence>
<evidence type="ECO:0000313" key="2">
    <source>
        <dbReference type="EMBL" id="MFC4714214.1"/>
    </source>
</evidence>
<comment type="caution">
    <text evidence="2">The sequence shown here is derived from an EMBL/GenBank/DDBJ whole genome shotgun (WGS) entry which is preliminary data.</text>
</comment>
<proteinExistence type="predicted"/>
<keyword evidence="3" id="KW-1185">Reference proteome</keyword>
<organism evidence="2 3">
    <name type="scientific">Planococcus dechangensis</name>
    <dbReference type="NCBI Taxonomy" id="1176255"/>
    <lineage>
        <taxon>Bacteria</taxon>
        <taxon>Bacillati</taxon>
        <taxon>Bacillota</taxon>
        <taxon>Bacilli</taxon>
        <taxon>Bacillales</taxon>
        <taxon>Caryophanaceae</taxon>
        <taxon>Planococcus</taxon>
    </lineage>
</organism>
<dbReference type="Proteomes" id="UP001595932">
    <property type="component" value="Unassembled WGS sequence"/>
</dbReference>